<feature type="domain" description="PAC" evidence="10">
    <location>
        <begin position="80"/>
        <end position="145"/>
    </location>
</feature>
<evidence type="ECO:0000259" key="9">
    <source>
        <dbReference type="PROSITE" id="PS50109"/>
    </source>
</evidence>
<evidence type="ECO:0000313" key="11">
    <source>
        <dbReference type="EMBL" id="VFQ45016.1"/>
    </source>
</evidence>
<proteinExistence type="predicted"/>
<dbReference type="Gene3D" id="3.30.450.20">
    <property type="entry name" value="PAS domain"/>
    <property type="match status" value="1"/>
</dbReference>
<dbReference type="Pfam" id="PF07568">
    <property type="entry name" value="HisKA_2"/>
    <property type="match status" value="1"/>
</dbReference>
<dbReference type="PROSITE" id="PS50109">
    <property type="entry name" value="HIS_KIN"/>
    <property type="match status" value="1"/>
</dbReference>
<evidence type="ECO:0000256" key="3">
    <source>
        <dbReference type="ARBA" id="ARBA00022553"/>
    </source>
</evidence>
<dbReference type="Gene3D" id="3.30.450.280">
    <property type="entry name" value="GAF domain"/>
    <property type="match status" value="1"/>
</dbReference>
<dbReference type="Pfam" id="PF02518">
    <property type="entry name" value="HATPase_c"/>
    <property type="match status" value="1"/>
</dbReference>
<evidence type="ECO:0000256" key="5">
    <source>
        <dbReference type="ARBA" id="ARBA00022737"/>
    </source>
</evidence>
<dbReference type="InterPro" id="IPR036890">
    <property type="entry name" value="HATPase_C_sf"/>
</dbReference>
<dbReference type="AlphaFoldDB" id="A0A4U8YLZ8"/>
<gene>
    <name evidence="11" type="ORF">MSL71_26730</name>
</gene>
<dbReference type="Proteomes" id="UP000507962">
    <property type="component" value="Unassembled WGS sequence"/>
</dbReference>
<comment type="catalytic activity">
    <reaction evidence="1">
        <text>ATP + protein L-histidine = ADP + protein N-phospho-L-histidine.</text>
        <dbReference type="EC" id="2.7.13.3"/>
    </reaction>
</comment>
<evidence type="ECO:0000313" key="12">
    <source>
        <dbReference type="Proteomes" id="UP000507962"/>
    </source>
</evidence>
<evidence type="ECO:0000256" key="1">
    <source>
        <dbReference type="ARBA" id="ARBA00000085"/>
    </source>
</evidence>
<dbReference type="EC" id="2.7.13.3" evidence="2"/>
<dbReference type="InterPro" id="IPR038424">
    <property type="entry name" value="H_kinase_PdtaS_GAF_sf"/>
</dbReference>
<evidence type="ECO:0000259" key="10">
    <source>
        <dbReference type="PROSITE" id="PS50113"/>
    </source>
</evidence>
<evidence type="ECO:0000256" key="8">
    <source>
        <dbReference type="ARBA" id="ARBA00022840"/>
    </source>
</evidence>
<protein>
    <recommendedName>
        <fullName evidence="2">histidine kinase</fullName>
        <ecNumber evidence="2">2.7.13.3</ecNumber>
    </recommendedName>
</protein>
<dbReference type="GO" id="GO:0004673">
    <property type="term" value="F:protein histidine kinase activity"/>
    <property type="evidence" value="ECO:0007669"/>
    <property type="project" value="UniProtKB-EC"/>
</dbReference>
<dbReference type="PANTHER" id="PTHR41523:SF8">
    <property type="entry name" value="ETHYLENE RESPONSE SENSOR PROTEIN"/>
    <property type="match status" value="1"/>
</dbReference>
<dbReference type="SMART" id="SM00911">
    <property type="entry name" value="HWE_HK"/>
    <property type="match status" value="1"/>
</dbReference>
<dbReference type="InterPro" id="IPR011102">
    <property type="entry name" value="Sig_transdc_His_kinase_HWE"/>
</dbReference>
<evidence type="ECO:0000256" key="6">
    <source>
        <dbReference type="ARBA" id="ARBA00022741"/>
    </source>
</evidence>
<evidence type="ECO:0000256" key="4">
    <source>
        <dbReference type="ARBA" id="ARBA00022679"/>
    </source>
</evidence>
<evidence type="ECO:0000256" key="7">
    <source>
        <dbReference type="ARBA" id="ARBA00022777"/>
    </source>
</evidence>
<keyword evidence="5" id="KW-0677">Repeat</keyword>
<keyword evidence="12" id="KW-1185">Reference proteome</keyword>
<keyword evidence="7 11" id="KW-0418">Kinase</keyword>
<accession>A0A4U8YLZ8</accession>
<dbReference type="SUPFAM" id="SSF55874">
    <property type="entry name" value="ATPase domain of HSP90 chaperone/DNA topoisomerase II/histidine kinase"/>
    <property type="match status" value="1"/>
</dbReference>
<organism evidence="11 12">
    <name type="scientific">Desulfoluna butyratoxydans</name>
    <dbReference type="NCBI Taxonomy" id="231438"/>
    <lineage>
        <taxon>Bacteria</taxon>
        <taxon>Pseudomonadati</taxon>
        <taxon>Thermodesulfobacteriota</taxon>
        <taxon>Desulfobacteria</taxon>
        <taxon>Desulfobacterales</taxon>
        <taxon>Desulfolunaceae</taxon>
        <taxon>Desulfoluna</taxon>
    </lineage>
</organism>
<sequence>MGIHMIEELCCKHNDLTAKDIAKLKSVAENLGMIADCTGADIFIDCITRDPDEAVVVAQAKPNSQESLYKGSVVGELAYRSKEPAVLRTLDVGMPTSDMWAVTQENKNVRQNVSPIKNDEGRVIGVLIAEKDITDHVKTKNNLSVLSRTTEQLMEALMTSRHRDHNLPYHDSDGIVMFNETGISTYVNPVAETIYRKLGYLDKLEGIHFSNMALDQVVFQDVLEKRQLSHNEVKVGSLVLNLKYAVMKNRDFKVSGVVMLMRDETDAKAKEKELILKSVAIREIHHRVKNNLQTIASLLRLQSRRVDNVSAKTAFSESISRVLSIAATHEILAQNGVDDVDLLTMLQRIKSSIVDYSVVGGKEVRILIQGDTFMCNSDTATSIALVTNEVIQNSLKHAFKGREKGNICVEICKASTYGNIVITDDGVGFDVGQVREGALGTRIVNSIVKDKLHGTLTTESGEGGTKVLFDFPLDEATSQERPEYPSIPQTS</sequence>
<dbReference type="InterPro" id="IPR003594">
    <property type="entry name" value="HATPase_dom"/>
</dbReference>
<evidence type="ECO:0000256" key="2">
    <source>
        <dbReference type="ARBA" id="ARBA00012438"/>
    </source>
</evidence>
<dbReference type="InterPro" id="IPR011495">
    <property type="entry name" value="Sig_transdc_His_kin_sub2_dim/P"/>
</dbReference>
<dbReference type="PROSITE" id="PS50113">
    <property type="entry name" value="PAC"/>
    <property type="match status" value="1"/>
</dbReference>
<keyword evidence="8" id="KW-0067">ATP-binding</keyword>
<keyword evidence="4" id="KW-0808">Transferase</keyword>
<dbReference type="Pfam" id="PF12282">
    <property type="entry name" value="GAF_PdtaS"/>
    <property type="match status" value="1"/>
</dbReference>
<dbReference type="InterPro" id="IPR005467">
    <property type="entry name" value="His_kinase_dom"/>
</dbReference>
<dbReference type="GO" id="GO:0005524">
    <property type="term" value="F:ATP binding"/>
    <property type="evidence" value="ECO:0007669"/>
    <property type="project" value="UniProtKB-KW"/>
</dbReference>
<name>A0A4U8YLZ8_9BACT</name>
<dbReference type="SMART" id="SM00387">
    <property type="entry name" value="HATPase_c"/>
    <property type="match status" value="1"/>
</dbReference>
<dbReference type="EMBL" id="CAADHO010000004">
    <property type="protein sequence ID" value="VFQ45016.1"/>
    <property type="molecule type" value="Genomic_DNA"/>
</dbReference>
<keyword evidence="6" id="KW-0547">Nucleotide-binding</keyword>
<keyword evidence="3" id="KW-0597">Phosphoprotein</keyword>
<dbReference type="Gene3D" id="3.30.565.10">
    <property type="entry name" value="Histidine kinase-like ATPase, C-terminal domain"/>
    <property type="match status" value="1"/>
</dbReference>
<dbReference type="InterPro" id="IPR022066">
    <property type="entry name" value="PdtaS_GAF"/>
</dbReference>
<dbReference type="PANTHER" id="PTHR41523">
    <property type="entry name" value="TWO-COMPONENT SYSTEM SENSOR PROTEIN"/>
    <property type="match status" value="1"/>
</dbReference>
<reference evidence="11 12" key="1">
    <citation type="submission" date="2019-03" db="EMBL/GenBank/DDBJ databases">
        <authorList>
            <person name="Nijsse B."/>
        </authorList>
    </citation>
    <scope>NUCLEOTIDE SEQUENCE [LARGE SCALE GENOMIC DNA]</scope>
    <source>
        <strain evidence="11">Desulfoluna butyratoxydans MSL71</strain>
    </source>
</reference>
<feature type="domain" description="Histidine kinase" evidence="9">
    <location>
        <begin position="283"/>
        <end position="475"/>
    </location>
</feature>
<dbReference type="InterPro" id="IPR000700">
    <property type="entry name" value="PAS-assoc_C"/>
</dbReference>